<keyword evidence="3" id="KW-1185">Reference proteome</keyword>
<keyword evidence="1" id="KW-0472">Membrane</keyword>
<name>A0AAN7A4A2_9PEZI</name>
<reference evidence="2" key="2">
    <citation type="submission" date="2023-05" db="EMBL/GenBank/DDBJ databases">
        <authorList>
            <consortium name="Lawrence Berkeley National Laboratory"/>
            <person name="Steindorff A."/>
            <person name="Hensen N."/>
            <person name="Bonometti L."/>
            <person name="Westerberg I."/>
            <person name="Brannstrom I.O."/>
            <person name="Guillou S."/>
            <person name="Cros-Aarteil S."/>
            <person name="Calhoun S."/>
            <person name="Haridas S."/>
            <person name="Kuo A."/>
            <person name="Mondo S."/>
            <person name="Pangilinan J."/>
            <person name="Riley R."/>
            <person name="Labutti K."/>
            <person name="Andreopoulos B."/>
            <person name="Lipzen A."/>
            <person name="Chen C."/>
            <person name="Yanf M."/>
            <person name="Daum C."/>
            <person name="Ng V."/>
            <person name="Clum A."/>
            <person name="Ohm R."/>
            <person name="Martin F."/>
            <person name="Silar P."/>
            <person name="Natvig D."/>
            <person name="Lalanne C."/>
            <person name="Gautier V."/>
            <person name="Ament-Velasquez S.L."/>
            <person name="Kruys A."/>
            <person name="Hutchinson M.I."/>
            <person name="Powell A.J."/>
            <person name="Barry K."/>
            <person name="Miller A.N."/>
            <person name="Grigoriev I.V."/>
            <person name="Debuchy R."/>
            <person name="Gladieux P."/>
            <person name="Thoren M.H."/>
            <person name="Johannesson H."/>
        </authorList>
    </citation>
    <scope>NUCLEOTIDE SEQUENCE</scope>
    <source>
        <strain evidence="2">CBS 892.96</strain>
    </source>
</reference>
<comment type="caution">
    <text evidence="2">The sequence shown here is derived from an EMBL/GenBank/DDBJ whole genome shotgun (WGS) entry which is preliminary data.</text>
</comment>
<dbReference type="EMBL" id="MU866337">
    <property type="protein sequence ID" value="KAK4173528.1"/>
    <property type="molecule type" value="Genomic_DNA"/>
</dbReference>
<reference evidence="2" key="1">
    <citation type="journal article" date="2023" name="Mol. Phylogenet. Evol.">
        <title>Genome-scale phylogeny and comparative genomics of the fungal order Sordariales.</title>
        <authorList>
            <person name="Hensen N."/>
            <person name="Bonometti L."/>
            <person name="Westerberg I."/>
            <person name="Brannstrom I.O."/>
            <person name="Guillou S."/>
            <person name="Cros-Aarteil S."/>
            <person name="Calhoun S."/>
            <person name="Haridas S."/>
            <person name="Kuo A."/>
            <person name="Mondo S."/>
            <person name="Pangilinan J."/>
            <person name="Riley R."/>
            <person name="LaButti K."/>
            <person name="Andreopoulos B."/>
            <person name="Lipzen A."/>
            <person name="Chen C."/>
            <person name="Yan M."/>
            <person name="Daum C."/>
            <person name="Ng V."/>
            <person name="Clum A."/>
            <person name="Steindorff A."/>
            <person name="Ohm R.A."/>
            <person name="Martin F."/>
            <person name="Silar P."/>
            <person name="Natvig D.O."/>
            <person name="Lalanne C."/>
            <person name="Gautier V."/>
            <person name="Ament-Velasquez S.L."/>
            <person name="Kruys A."/>
            <person name="Hutchinson M.I."/>
            <person name="Powell A.J."/>
            <person name="Barry K."/>
            <person name="Miller A.N."/>
            <person name="Grigoriev I.V."/>
            <person name="Debuchy R."/>
            <person name="Gladieux P."/>
            <person name="Hiltunen Thoren M."/>
            <person name="Johannesson H."/>
        </authorList>
    </citation>
    <scope>NUCLEOTIDE SEQUENCE</scope>
    <source>
        <strain evidence="2">CBS 892.96</strain>
    </source>
</reference>
<dbReference type="Proteomes" id="UP001302321">
    <property type="component" value="Unassembled WGS sequence"/>
</dbReference>
<evidence type="ECO:0000256" key="1">
    <source>
        <dbReference type="SAM" id="Phobius"/>
    </source>
</evidence>
<gene>
    <name evidence="2" type="ORF">QBC36DRAFT_55730</name>
</gene>
<organism evidence="2 3">
    <name type="scientific">Triangularia setosa</name>
    <dbReference type="NCBI Taxonomy" id="2587417"/>
    <lineage>
        <taxon>Eukaryota</taxon>
        <taxon>Fungi</taxon>
        <taxon>Dikarya</taxon>
        <taxon>Ascomycota</taxon>
        <taxon>Pezizomycotina</taxon>
        <taxon>Sordariomycetes</taxon>
        <taxon>Sordariomycetidae</taxon>
        <taxon>Sordariales</taxon>
        <taxon>Podosporaceae</taxon>
        <taxon>Triangularia</taxon>
    </lineage>
</organism>
<proteinExistence type="predicted"/>
<keyword evidence="1" id="KW-1133">Transmembrane helix</keyword>
<sequence>MQLPLFRIIVTEDGVKIDADTKRSILEAFWPKGLKYTEPFQVSLTTSDSEGYFRTYANQCNAYLGQRGHLVITRTHHDVVDLVSDFKHDLNREQVHANLVKFIPNENSDSLEFQQKVHANLSRAIDLAARIFLMMKIWKVPHSITNGAPLEWTHGTLGQFVTKHFDVPPELSYAGIKLPKMFNAHNIERIGGIKIKWTDNLADHLRMVDDDERVAIFAHPTFLMLHSTSDFFPPGFVDEAEPGTLSKWWWDRCKRVQWYTFWIAVLVLTLGLLFGIIQSTATILQTHATLL</sequence>
<dbReference type="AlphaFoldDB" id="A0AAN7A4A2"/>
<feature type="transmembrane region" description="Helical" evidence="1">
    <location>
        <begin position="256"/>
        <end position="277"/>
    </location>
</feature>
<protein>
    <submittedName>
        <fullName evidence="2">Uncharacterized protein</fullName>
    </submittedName>
</protein>
<accession>A0AAN7A4A2</accession>
<evidence type="ECO:0000313" key="2">
    <source>
        <dbReference type="EMBL" id="KAK4173528.1"/>
    </source>
</evidence>
<evidence type="ECO:0000313" key="3">
    <source>
        <dbReference type="Proteomes" id="UP001302321"/>
    </source>
</evidence>
<keyword evidence="1" id="KW-0812">Transmembrane</keyword>